<keyword evidence="1" id="KW-1133">Transmembrane helix</keyword>
<keyword evidence="1" id="KW-0812">Transmembrane</keyword>
<gene>
    <name evidence="3" type="ORF">H5P28_01280</name>
</gene>
<feature type="transmembrane region" description="Helical" evidence="1">
    <location>
        <begin position="220"/>
        <end position="237"/>
    </location>
</feature>
<feature type="chain" id="PRO_5032549690" evidence="2">
    <location>
        <begin position="26"/>
        <end position="245"/>
    </location>
</feature>
<name>A0A842HBT5_9BACT</name>
<feature type="signal peptide" evidence="2">
    <location>
        <begin position="1"/>
        <end position="25"/>
    </location>
</feature>
<comment type="caution">
    <text evidence="3">The sequence shown here is derived from an EMBL/GenBank/DDBJ whole genome shotgun (WGS) entry which is preliminary data.</text>
</comment>
<keyword evidence="4" id="KW-1185">Reference proteome</keyword>
<keyword evidence="2" id="KW-0732">Signal</keyword>
<evidence type="ECO:0000313" key="4">
    <source>
        <dbReference type="Proteomes" id="UP000546464"/>
    </source>
</evidence>
<organism evidence="3 4">
    <name type="scientific">Ruficoccus amylovorans</name>
    <dbReference type="NCBI Taxonomy" id="1804625"/>
    <lineage>
        <taxon>Bacteria</taxon>
        <taxon>Pseudomonadati</taxon>
        <taxon>Verrucomicrobiota</taxon>
        <taxon>Opitutia</taxon>
        <taxon>Puniceicoccales</taxon>
        <taxon>Cerasicoccaceae</taxon>
        <taxon>Ruficoccus</taxon>
    </lineage>
</organism>
<keyword evidence="1" id="KW-0472">Membrane</keyword>
<dbReference type="Proteomes" id="UP000546464">
    <property type="component" value="Unassembled WGS sequence"/>
</dbReference>
<dbReference type="RefSeq" id="WP_185673894.1">
    <property type="nucleotide sequence ID" value="NZ_JACHVB010000012.1"/>
</dbReference>
<reference evidence="3 4" key="1">
    <citation type="submission" date="2020-07" db="EMBL/GenBank/DDBJ databases">
        <authorList>
            <person name="Feng X."/>
        </authorList>
    </citation>
    <scope>NUCLEOTIDE SEQUENCE [LARGE SCALE GENOMIC DNA]</scope>
    <source>
        <strain evidence="3 4">JCM31066</strain>
    </source>
</reference>
<protein>
    <submittedName>
        <fullName evidence="3">PEP-CTERM sorting domain-containing protein</fullName>
    </submittedName>
</protein>
<evidence type="ECO:0000313" key="3">
    <source>
        <dbReference type="EMBL" id="MBC2592881.1"/>
    </source>
</evidence>
<sequence length="245" mass="25618">MISKVSNLSMIALASLSLAATSASAVTVSLSANAPTEDIFKSQVAPGSYGYVSAYNYTTTPSSGYYETSVGQGFSTVGAESQMALEAVTFLIGGFDSGVQGKDFAINVYLCTEGEDGPLSLISSQAGELPASLSKNYITFALDESVVLDMDKYYMVEFAFTEPTGTGESGDKASLRPYTIGAGVDNTVGGKRWLIRDDTEQTQSSNGLVTYIAATPIPEASSFGAVGGIVAIALLLLRKRLIRKG</sequence>
<evidence type="ECO:0000256" key="1">
    <source>
        <dbReference type="SAM" id="Phobius"/>
    </source>
</evidence>
<dbReference type="AlphaFoldDB" id="A0A842HBT5"/>
<evidence type="ECO:0000256" key="2">
    <source>
        <dbReference type="SAM" id="SignalP"/>
    </source>
</evidence>
<dbReference type="EMBL" id="JACHVB010000012">
    <property type="protein sequence ID" value="MBC2592881.1"/>
    <property type="molecule type" value="Genomic_DNA"/>
</dbReference>
<proteinExistence type="predicted"/>
<accession>A0A842HBT5</accession>